<dbReference type="EC" id="2.4.-.-" evidence="4"/>
<reference evidence="4" key="2">
    <citation type="journal article" date="1999" name="Glycobiology">
        <title>Conserved domains of glycosyltransferases.</title>
        <authorList>
            <person name="Kapitonov D."/>
            <person name="Yu R.K."/>
        </authorList>
    </citation>
    <scope>NUCLEOTIDE SEQUENCE</scope>
</reference>
<sequence length="350" mass="38242">MNSPAFPSAATPATTASGIRPSRFTLSCIVPAYNEVSHIARFIAELHAAVRPLADEVEIIAINDGSRDATAAEIERVAGQYGVCLLDLSRNFGKEAALTAGLEGARGDCVLIIDSDFQHPFGTIGPMIERWKAGVDMIYGVRTDRDDEHWAKRAGTKAFYALMSRGSAVPIPPDAGDFRLMDRRVADAILQLPERNRFMKGLYAWVGFRSESIEFEVRERESGVSSFNFKALRRLAMTGLVAFTDLPLKAVRMAGAFISVLAALYGLWIVFERVCWGEAIPGFATVAASIMFFAGVQMFSIGIIGEYLGRVYTEVKRRPTYIVGRRVDCSPLAGRPHHAGFEPNGIGARG</sequence>
<dbReference type="InterPro" id="IPR001173">
    <property type="entry name" value="Glyco_trans_2-like"/>
</dbReference>
<name>A0A8B6X880_9BURK</name>
<feature type="domain" description="Glycosyltransferase 2-like" evidence="2">
    <location>
        <begin position="27"/>
        <end position="189"/>
    </location>
</feature>
<feature type="transmembrane region" description="Helical" evidence="1">
    <location>
        <begin position="283"/>
        <end position="308"/>
    </location>
</feature>
<feature type="transmembrane region" description="Helical" evidence="1">
    <location>
        <begin position="253"/>
        <end position="271"/>
    </location>
</feature>
<protein>
    <submittedName>
        <fullName evidence="4">Glycosyltransferase family 2 protein</fullName>
        <ecNumber evidence="4">2.4.-.-</ecNumber>
    </submittedName>
</protein>
<dbReference type="PANTHER" id="PTHR48090">
    <property type="entry name" value="UNDECAPRENYL-PHOSPHATE 4-DEOXY-4-FORMAMIDO-L-ARABINOSE TRANSFERASE-RELATED"/>
    <property type="match status" value="1"/>
</dbReference>
<dbReference type="GO" id="GO:0005886">
    <property type="term" value="C:plasma membrane"/>
    <property type="evidence" value="ECO:0007669"/>
    <property type="project" value="TreeGrafter"/>
</dbReference>
<evidence type="ECO:0000313" key="3">
    <source>
        <dbReference type="Proteomes" id="UP000675920"/>
    </source>
</evidence>
<reference evidence="4" key="1">
    <citation type="journal article" date="1998" name="Biochem. J. 329 (Pt">
        <title>A classification of nucleotide-diphospho-sugar glycosyltransferases based on amino acid sequence similarities .</title>
        <authorList>
            <person name="Campbell J.A."/>
            <person name="Davies G.J."/>
            <person name="Bulone V. V"/>
            <person name="Henrissat B."/>
        </authorList>
    </citation>
    <scope>NUCLEOTIDE SEQUENCE</scope>
</reference>
<dbReference type="PANTHER" id="PTHR48090:SF8">
    <property type="entry name" value="GLYCOSYLTRANSFERASE CSBB-RELATED"/>
    <property type="match status" value="1"/>
</dbReference>
<dbReference type="Gene3D" id="3.90.550.10">
    <property type="entry name" value="Spore Coat Polysaccharide Biosynthesis Protein SpsA, Chain A"/>
    <property type="match status" value="1"/>
</dbReference>
<keyword evidence="1" id="KW-1133">Transmembrane helix</keyword>
<keyword evidence="1" id="KW-0472">Membrane</keyword>
<dbReference type="CDD" id="cd04187">
    <property type="entry name" value="DPM1_like_bac"/>
    <property type="match status" value="1"/>
</dbReference>
<dbReference type="OrthoDB" id="9811884at2"/>
<dbReference type="Proteomes" id="UP000675920">
    <property type="component" value="Unplaced"/>
</dbReference>
<keyword evidence="3" id="KW-1185">Reference proteome</keyword>
<reference evidence="4" key="5">
    <citation type="submission" date="2025-08" db="UniProtKB">
        <authorList>
            <consortium name="RefSeq"/>
        </authorList>
    </citation>
    <scope>IDENTIFICATION</scope>
</reference>
<dbReference type="Pfam" id="PF00535">
    <property type="entry name" value="Glycos_transf_2"/>
    <property type="match status" value="1"/>
</dbReference>
<dbReference type="AlphaFoldDB" id="A0A8B6X880"/>
<proteinExistence type="predicted"/>
<dbReference type="InterPro" id="IPR050256">
    <property type="entry name" value="Glycosyltransferase_2"/>
</dbReference>
<evidence type="ECO:0000259" key="2">
    <source>
        <dbReference type="Pfam" id="PF00535"/>
    </source>
</evidence>
<reference evidence="4" key="4">
    <citation type="journal article" date="2006" name="Glycobiology">
        <title>Structures and mechanisms of glycosyltransferases.</title>
        <authorList>
            <person name="Breton C."/>
            <person name="Snajdrova L."/>
            <person name="Jeanneau C."/>
            <person name="Koca J."/>
            <person name="Imberty A."/>
        </authorList>
    </citation>
    <scope>NUCLEOTIDE SEQUENCE</scope>
</reference>
<reference evidence="4" key="3">
    <citation type="journal article" date="2003" name="J. Mol. Biol.">
        <title>An evolving hierarchical family classification for glycosyltransferases.</title>
        <authorList>
            <person name="Coutinho P.M."/>
            <person name="Deleury E."/>
            <person name="Davies G.J."/>
            <person name="Henrissat B."/>
        </authorList>
    </citation>
    <scope>NUCLEOTIDE SEQUENCE</scope>
</reference>
<organism evidence="3 4">
    <name type="scientific">Derxia gummosa DSM 723</name>
    <dbReference type="NCBI Taxonomy" id="1121388"/>
    <lineage>
        <taxon>Bacteria</taxon>
        <taxon>Pseudomonadati</taxon>
        <taxon>Pseudomonadota</taxon>
        <taxon>Betaproteobacteria</taxon>
        <taxon>Burkholderiales</taxon>
        <taxon>Alcaligenaceae</taxon>
        <taxon>Derxia</taxon>
    </lineage>
</organism>
<dbReference type="RefSeq" id="WP_051378032.1">
    <property type="nucleotide sequence ID" value="NZ_AXWS01000007.1"/>
</dbReference>
<evidence type="ECO:0000313" key="4">
    <source>
        <dbReference type="RefSeq" id="WP_051378032.1"/>
    </source>
</evidence>
<evidence type="ECO:0000256" key="1">
    <source>
        <dbReference type="SAM" id="Phobius"/>
    </source>
</evidence>
<dbReference type="SUPFAM" id="SSF53448">
    <property type="entry name" value="Nucleotide-diphospho-sugar transferases"/>
    <property type="match status" value="1"/>
</dbReference>
<dbReference type="InterPro" id="IPR029044">
    <property type="entry name" value="Nucleotide-diphossugar_trans"/>
</dbReference>
<keyword evidence="1" id="KW-0812">Transmembrane</keyword>
<accession>A0A8B6X880</accession>